<keyword evidence="10" id="KW-1185">Reference proteome</keyword>
<dbReference type="InterPro" id="IPR033139">
    <property type="entry name" value="Caspase_cys_AS"/>
</dbReference>
<dbReference type="SUPFAM" id="SSF47986">
    <property type="entry name" value="DEATH domain"/>
    <property type="match status" value="1"/>
</dbReference>
<dbReference type="GO" id="GO:0006508">
    <property type="term" value="P:proteolysis"/>
    <property type="evidence" value="ECO:0007669"/>
    <property type="project" value="UniProtKB-KW"/>
</dbReference>
<dbReference type="PROSITE" id="PS50207">
    <property type="entry name" value="CASPASE_P10"/>
    <property type="match status" value="1"/>
</dbReference>
<dbReference type="InterPro" id="IPR016129">
    <property type="entry name" value="Caspase_his_AS"/>
</dbReference>
<dbReference type="Gene3D" id="1.10.533.10">
    <property type="entry name" value="Death Domain, Fas"/>
    <property type="match status" value="1"/>
</dbReference>
<dbReference type="InterPro" id="IPR029030">
    <property type="entry name" value="Caspase-like_dom_sf"/>
</dbReference>
<evidence type="ECO:0000259" key="8">
    <source>
        <dbReference type="PROSITE" id="PS50207"/>
    </source>
</evidence>
<evidence type="ECO:0000259" key="9">
    <source>
        <dbReference type="PROSITE" id="PS50208"/>
    </source>
</evidence>
<keyword evidence="4" id="KW-0378">Hydrolase</keyword>
<dbReference type="PROSITE" id="PS50208">
    <property type="entry name" value="CASPASE_P20"/>
    <property type="match status" value="1"/>
</dbReference>
<protein>
    <submittedName>
        <fullName evidence="11">CASPASE_P20 domain-containing protein</fullName>
    </submittedName>
</protein>
<dbReference type="Proteomes" id="UP000095283">
    <property type="component" value="Unplaced"/>
</dbReference>
<dbReference type="CDD" id="cd00032">
    <property type="entry name" value="CASc"/>
    <property type="match status" value="1"/>
</dbReference>
<accession>A0A1I7XQ22</accession>
<keyword evidence="6" id="KW-0865">Zymogen</keyword>
<dbReference type="InterPro" id="IPR001309">
    <property type="entry name" value="Pept_C14_p20"/>
</dbReference>
<dbReference type="CDD" id="cd01671">
    <property type="entry name" value="CARD"/>
    <property type="match status" value="1"/>
</dbReference>
<evidence type="ECO:0000256" key="7">
    <source>
        <dbReference type="RuleBase" id="RU003971"/>
    </source>
</evidence>
<evidence type="ECO:0000256" key="1">
    <source>
        <dbReference type="ARBA" id="ARBA00010134"/>
    </source>
</evidence>
<dbReference type="GO" id="GO:0004197">
    <property type="term" value="F:cysteine-type endopeptidase activity"/>
    <property type="evidence" value="ECO:0007669"/>
    <property type="project" value="InterPro"/>
</dbReference>
<proteinExistence type="inferred from homology"/>
<dbReference type="PROSITE" id="PS01121">
    <property type="entry name" value="CASPASE_HIS"/>
    <property type="match status" value="1"/>
</dbReference>
<dbReference type="Pfam" id="PF00656">
    <property type="entry name" value="Peptidase_C14"/>
    <property type="match status" value="1"/>
</dbReference>
<dbReference type="WBParaSite" id="Hba_19575">
    <property type="protein sequence ID" value="Hba_19575"/>
    <property type="gene ID" value="Hba_19575"/>
</dbReference>
<dbReference type="PANTHER" id="PTHR47901">
    <property type="entry name" value="CASPASE RECRUITMENT DOMAIN-CONTAINING PROTEIN 18"/>
    <property type="match status" value="1"/>
</dbReference>
<dbReference type="InterPro" id="IPR002398">
    <property type="entry name" value="Pept_C14"/>
</dbReference>
<dbReference type="InterPro" id="IPR015917">
    <property type="entry name" value="Pept_C14A"/>
</dbReference>
<dbReference type="AlphaFoldDB" id="A0A1I7XQ22"/>
<feature type="domain" description="Caspase family p20" evidence="9">
    <location>
        <begin position="509"/>
        <end position="633"/>
    </location>
</feature>
<evidence type="ECO:0000256" key="6">
    <source>
        <dbReference type="ARBA" id="ARBA00023145"/>
    </source>
</evidence>
<reference evidence="11" key="1">
    <citation type="submission" date="2016-11" db="UniProtKB">
        <authorList>
            <consortium name="WormBaseParasite"/>
        </authorList>
    </citation>
    <scope>IDENTIFICATION</scope>
</reference>
<sequence>MMEFNVSQDSKSRMVCTLDSSKEQKNSDDTMMKLFGIPNKTLQLSEDITKHEDILEESCIEMNSIAHNDTCDGASTDFICKSAAISTDPSNVCTKLDGRPVQNATILLSSDDVDMSDIEEKNGATINLSTEDINMSVTPPFELKICNLSPQFLLKKENSASLHSLLEETTSFIRMTMFEEQSLQMDGRITSMKDNSIRQLDPLLLSLTLSDSIRAHAVKTLCVRNLNAEDSDLLLAGKYQAETEWFAIRRDIAVDARIEVDDAVSKDETEVNILHDQMVMCQNLVQLKKVVSDLEQECLSISMIDTTKISDIITEHDKEMATSEQLEATILQLELKNLLILTNEMEIDSVILFLKTHGVFTNAIVDKLMTTGSPLHIRAALVRNLKTRGDVAFDKFFLALLRSGQNNLAMLLRPLVDESVLQSIENESAAQITEQNIATKNFMIHNKEMEHIGLLKDLHVEMIDGDTSAYIEQYEKNKHLVSHYSLILISYLFIYCICLFQIYPNFSAPKGLCLIINNEKFSTMTRRQGTEVDQINLSNLFNQLGYTVIVENDLTCKEMLFRIRSFAADPSHRNASSAIVVVLTHGERDNLFGVGGDDILSINNFLGELNARNAPLLAEKPKLVFIQACRGEQRDPGFSSHDYFDCSHEDGPFDFLSCVRPSSGNETISQRLPLEADFLISYATPPRFVSWRNSLKGSWFIQAICQDLISTVRQKPFRELRHGTTFPSTHPILYYRIRHHRDNKDAWHSERYLKYSVLVWGVH</sequence>
<dbReference type="SMART" id="SM00115">
    <property type="entry name" value="CASc"/>
    <property type="match status" value="1"/>
</dbReference>
<dbReference type="GO" id="GO:0006915">
    <property type="term" value="P:apoptotic process"/>
    <property type="evidence" value="ECO:0007669"/>
    <property type="project" value="UniProtKB-KW"/>
</dbReference>
<feature type="domain" description="Caspase family p10" evidence="8">
    <location>
        <begin position="668"/>
        <end position="708"/>
    </location>
</feature>
<keyword evidence="5" id="KW-0788">Thiol protease</keyword>
<dbReference type="InterPro" id="IPR002138">
    <property type="entry name" value="Pept_C14_p10"/>
</dbReference>
<dbReference type="PANTHER" id="PTHR47901:SF8">
    <property type="entry name" value="CASPASE-3"/>
    <property type="match status" value="1"/>
</dbReference>
<dbReference type="PRINTS" id="PR00376">
    <property type="entry name" value="IL1BCENZYME"/>
</dbReference>
<evidence type="ECO:0000256" key="2">
    <source>
        <dbReference type="ARBA" id="ARBA00022670"/>
    </source>
</evidence>
<evidence type="ECO:0000313" key="11">
    <source>
        <dbReference type="WBParaSite" id="Hba_19575"/>
    </source>
</evidence>
<evidence type="ECO:0000256" key="4">
    <source>
        <dbReference type="ARBA" id="ARBA00022801"/>
    </source>
</evidence>
<dbReference type="PROSITE" id="PS01122">
    <property type="entry name" value="CASPASE_CYS"/>
    <property type="match status" value="1"/>
</dbReference>
<evidence type="ECO:0000256" key="3">
    <source>
        <dbReference type="ARBA" id="ARBA00022703"/>
    </source>
</evidence>
<dbReference type="SUPFAM" id="SSF52129">
    <property type="entry name" value="Caspase-like"/>
    <property type="match status" value="1"/>
</dbReference>
<organism evidence="10 11">
    <name type="scientific">Heterorhabditis bacteriophora</name>
    <name type="common">Entomopathogenic nematode worm</name>
    <dbReference type="NCBI Taxonomy" id="37862"/>
    <lineage>
        <taxon>Eukaryota</taxon>
        <taxon>Metazoa</taxon>
        <taxon>Ecdysozoa</taxon>
        <taxon>Nematoda</taxon>
        <taxon>Chromadorea</taxon>
        <taxon>Rhabditida</taxon>
        <taxon>Rhabditina</taxon>
        <taxon>Rhabditomorpha</taxon>
        <taxon>Strongyloidea</taxon>
        <taxon>Heterorhabditidae</taxon>
        <taxon>Heterorhabditis</taxon>
    </lineage>
</organism>
<keyword evidence="2" id="KW-0645">Protease</keyword>
<evidence type="ECO:0000256" key="5">
    <source>
        <dbReference type="ARBA" id="ARBA00022807"/>
    </source>
</evidence>
<comment type="similarity">
    <text evidence="1 7">Belongs to the peptidase C14A family.</text>
</comment>
<keyword evidence="3" id="KW-0053">Apoptosis</keyword>
<name>A0A1I7XQ22_HETBA</name>
<dbReference type="Gene3D" id="3.40.50.1460">
    <property type="match status" value="1"/>
</dbReference>
<dbReference type="InterPro" id="IPR011600">
    <property type="entry name" value="Pept_C14_caspase"/>
</dbReference>
<evidence type="ECO:0000313" key="10">
    <source>
        <dbReference type="Proteomes" id="UP000095283"/>
    </source>
</evidence>
<dbReference type="InterPro" id="IPR011029">
    <property type="entry name" value="DEATH-like_dom_sf"/>
</dbReference>